<evidence type="ECO:0000256" key="5">
    <source>
        <dbReference type="ARBA" id="ARBA00022884"/>
    </source>
</evidence>
<proteinExistence type="inferred from homology"/>
<dbReference type="EC" id="3.6.4.13" evidence="8"/>
<dbReference type="InterPro" id="IPR011545">
    <property type="entry name" value="DEAD/DEAH_box_helicase_dom"/>
</dbReference>
<feature type="short sequence motif" description="Q motif" evidence="6">
    <location>
        <begin position="20"/>
        <end position="49"/>
    </location>
</feature>
<dbReference type="AlphaFoldDB" id="A0A2P2KY66"/>
<dbReference type="Pfam" id="PF13959">
    <property type="entry name" value="CTE_SPB4"/>
    <property type="match status" value="1"/>
</dbReference>
<dbReference type="SMART" id="SM00487">
    <property type="entry name" value="DEXDc"/>
    <property type="match status" value="1"/>
</dbReference>
<evidence type="ECO:0000256" key="1">
    <source>
        <dbReference type="ARBA" id="ARBA00022741"/>
    </source>
</evidence>
<dbReference type="CDD" id="cd18787">
    <property type="entry name" value="SF2_C_DEAD"/>
    <property type="match status" value="1"/>
</dbReference>
<keyword evidence="2 7" id="KW-0378">Hydrolase</keyword>
<dbReference type="GO" id="GO:0003724">
    <property type="term" value="F:RNA helicase activity"/>
    <property type="evidence" value="ECO:0007669"/>
    <property type="project" value="UniProtKB-EC"/>
</dbReference>
<comment type="domain">
    <text evidence="8">The Q motif is unique to and characteristic of the DEAD box family of RNA helicases and controls ATP binding and hydrolysis.</text>
</comment>
<dbReference type="GO" id="GO:0003723">
    <property type="term" value="F:RNA binding"/>
    <property type="evidence" value="ECO:0007669"/>
    <property type="project" value="UniProtKB-UniRule"/>
</dbReference>
<reference evidence="13" key="1">
    <citation type="submission" date="2018-02" db="EMBL/GenBank/DDBJ databases">
        <title>Rhizophora mucronata_Transcriptome.</title>
        <authorList>
            <person name="Meera S.P."/>
            <person name="Sreeshan A."/>
            <person name="Augustine A."/>
        </authorList>
    </citation>
    <scope>NUCLEOTIDE SEQUENCE</scope>
    <source>
        <tissue evidence="13">Leaf</tissue>
    </source>
</reference>
<comment type="catalytic activity">
    <reaction evidence="8">
        <text>ATP + H2O = ADP + phosphate + H(+)</text>
        <dbReference type="Rhea" id="RHEA:13065"/>
        <dbReference type="ChEBI" id="CHEBI:15377"/>
        <dbReference type="ChEBI" id="CHEBI:15378"/>
        <dbReference type="ChEBI" id="CHEBI:30616"/>
        <dbReference type="ChEBI" id="CHEBI:43474"/>
        <dbReference type="ChEBI" id="CHEBI:456216"/>
        <dbReference type="EC" id="3.6.4.13"/>
    </reaction>
</comment>
<keyword evidence="5 8" id="KW-0694">RNA-binding</keyword>
<comment type="function">
    <text evidence="8">RNA helicase.</text>
</comment>
<name>A0A2P2KY66_RHIMU</name>
<feature type="domain" description="DEAD-box RNA helicase Q" evidence="12">
    <location>
        <begin position="20"/>
        <end position="49"/>
    </location>
</feature>
<dbReference type="CDD" id="cd17949">
    <property type="entry name" value="DEADc_DDX31"/>
    <property type="match status" value="1"/>
</dbReference>
<dbReference type="InterPro" id="IPR014014">
    <property type="entry name" value="RNA_helicase_DEAD_Q_motif"/>
</dbReference>
<accession>A0A2P2KY66</accession>
<evidence type="ECO:0000256" key="7">
    <source>
        <dbReference type="RuleBase" id="RU000492"/>
    </source>
</evidence>
<evidence type="ECO:0000259" key="12">
    <source>
        <dbReference type="PROSITE" id="PS51195"/>
    </source>
</evidence>
<dbReference type="Gene3D" id="3.40.50.300">
    <property type="entry name" value="P-loop containing nucleotide triphosphate hydrolases"/>
    <property type="match status" value="2"/>
</dbReference>
<dbReference type="InterPro" id="IPR025313">
    <property type="entry name" value="SPB4-like_CTE"/>
</dbReference>
<dbReference type="InterPro" id="IPR027417">
    <property type="entry name" value="P-loop_NTPase"/>
</dbReference>
<dbReference type="PROSITE" id="PS00039">
    <property type="entry name" value="DEAD_ATP_HELICASE"/>
    <property type="match status" value="1"/>
</dbReference>
<evidence type="ECO:0000256" key="3">
    <source>
        <dbReference type="ARBA" id="ARBA00022806"/>
    </source>
</evidence>
<protein>
    <recommendedName>
        <fullName evidence="8">ATP-dependent RNA helicase</fullName>
        <ecNumber evidence="8">3.6.4.13</ecNumber>
    </recommendedName>
</protein>
<dbReference type="SMART" id="SM00490">
    <property type="entry name" value="HELICc"/>
    <property type="match status" value="1"/>
</dbReference>
<evidence type="ECO:0000256" key="6">
    <source>
        <dbReference type="PROSITE-ProRule" id="PRU00552"/>
    </source>
</evidence>
<dbReference type="InterPro" id="IPR014001">
    <property type="entry name" value="Helicase_ATP-bd"/>
</dbReference>
<evidence type="ECO:0000256" key="9">
    <source>
        <dbReference type="SAM" id="MobiDB-lite"/>
    </source>
</evidence>
<feature type="domain" description="Helicase ATP-binding" evidence="10">
    <location>
        <begin position="52"/>
        <end position="245"/>
    </location>
</feature>
<dbReference type="PROSITE" id="PS51192">
    <property type="entry name" value="HELICASE_ATP_BIND_1"/>
    <property type="match status" value="1"/>
</dbReference>
<dbReference type="Pfam" id="PF00271">
    <property type="entry name" value="Helicase_C"/>
    <property type="match status" value="1"/>
</dbReference>
<dbReference type="PANTHER" id="PTHR24031">
    <property type="entry name" value="RNA HELICASE"/>
    <property type="match status" value="1"/>
</dbReference>
<evidence type="ECO:0000259" key="11">
    <source>
        <dbReference type="PROSITE" id="PS51194"/>
    </source>
</evidence>
<dbReference type="Pfam" id="PF00270">
    <property type="entry name" value="DEAD"/>
    <property type="match status" value="1"/>
</dbReference>
<dbReference type="PROSITE" id="PS51195">
    <property type="entry name" value="Q_MOTIF"/>
    <property type="match status" value="1"/>
</dbReference>
<evidence type="ECO:0000256" key="2">
    <source>
        <dbReference type="ARBA" id="ARBA00022801"/>
    </source>
</evidence>
<keyword evidence="3 7" id="KW-0347">Helicase</keyword>
<dbReference type="SMART" id="SM01178">
    <property type="entry name" value="DUF4217"/>
    <property type="match status" value="1"/>
</dbReference>
<feature type="region of interest" description="Disordered" evidence="9">
    <location>
        <begin position="560"/>
        <end position="589"/>
    </location>
</feature>
<keyword evidence="1 7" id="KW-0547">Nucleotide-binding</keyword>
<sequence length="589" mass="66613">MKTKEEEEELDLKSKLFASCSFSSVGLHPTLCDQLLERMGFETPTLVQAQAIPVILSGRHVLVNAATGTGKTVAYLAPVIHLLQSYTPRIGRSHGTFALVLVPTRELCLQVYEILQKLLHRFHWIVPGYVMGGENRSKEKARLRKGISVLIATPGRLLDHLKNTLSFVHQNLRWIIFDEADRILELGFGKEIEQILDLLGSRNIDSVGKQDEVNHLQRQNLLLSATLNDKVNHLAKISLENPVMIGFDENNMQPDTSLECTGSMLPDVDELEYPSKVINSSAGDYKLPAQLVQRYVKVPCGSRLAVLLSILKHLFERGASQKIVVFFSTCDAVDFHYSLLSEFYWSSNSQSEEVKVNFLRSKTFRLHGNMKQEDRRTTFQAFKSEKNALLLSTDVAARGLDFPKVRCIIQYDSPGEATEYVHRVGRTARLGEKGDSLLFLQPVEVDYVQDLEKHGVSLTEYPIVKVLDTFPLYGQVHRVKKLVTVESHPWVLSLQQALESLVLAKPRMNKLAQKAFCSWVRAYTAHRGELKRIFMVKKLHLGHVAKSFALKQQPSLLGKSFQGQSKKRKMDEKQKGRSKKRNVGTKTLV</sequence>
<dbReference type="GO" id="GO:0016887">
    <property type="term" value="F:ATP hydrolysis activity"/>
    <property type="evidence" value="ECO:0007669"/>
    <property type="project" value="RHEA"/>
</dbReference>
<dbReference type="EMBL" id="GGEC01030171">
    <property type="protein sequence ID" value="MBX10655.1"/>
    <property type="molecule type" value="Transcribed_RNA"/>
</dbReference>
<dbReference type="GO" id="GO:0005524">
    <property type="term" value="F:ATP binding"/>
    <property type="evidence" value="ECO:0007669"/>
    <property type="project" value="UniProtKB-UniRule"/>
</dbReference>
<comment type="similarity">
    <text evidence="7">Belongs to the DEAD box helicase family.</text>
</comment>
<dbReference type="InterPro" id="IPR001650">
    <property type="entry name" value="Helicase_C-like"/>
</dbReference>
<evidence type="ECO:0000313" key="13">
    <source>
        <dbReference type="EMBL" id="MBX10655.1"/>
    </source>
</evidence>
<keyword evidence="4 7" id="KW-0067">ATP-binding</keyword>
<feature type="domain" description="Helicase C-terminal" evidence="11">
    <location>
        <begin position="310"/>
        <end position="478"/>
    </location>
</feature>
<organism evidence="13">
    <name type="scientific">Rhizophora mucronata</name>
    <name type="common">Asiatic mangrove</name>
    <dbReference type="NCBI Taxonomy" id="61149"/>
    <lineage>
        <taxon>Eukaryota</taxon>
        <taxon>Viridiplantae</taxon>
        <taxon>Streptophyta</taxon>
        <taxon>Embryophyta</taxon>
        <taxon>Tracheophyta</taxon>
        <taxon>Spermatophyta</taxon>
        <taxon>Magnoliopsida</taxon>
        <taxon>eudicotyledons</taxon>
        <taxon>Gunneridae</taxon>
        <taxon>Pentapetalae</taxon>
        <taxon>rosids</taxon>
        <taxon>fabids</taxon>
        <taxon>Malpighiales</taxon>
        <taxon>Rhizophoraceae</taxon>
        <taxon>Rhizophora</taxon>
    </lineage>
</organism>
<dbReference type="SUPFAM" id="SSF52540">
    <property type="entry name" value="P-loop containing nucleoside triphosphate hydrolases"/>
    <property type="match status" value="1"/>
</dbReference>
<dbReference type="InterPro" id="IPR000629">
    <property type="entry name" value="RNA-helicase_DEAD-box_CS"/>
</dbReference>
<evidence type="ECO:0000256" key="8">
    <source>
        <dbReference type="RuleBase" id="RU365068"/>
    </source>
</evidence>
<evidence type="ECO:0000256" key="4">
    <source>
        <dbReference type="ARBA" id="ARBA00022840"/>
    </source>
</evidence>
<evidence type="ECO:0000259" key="10">
    <source>
        <dbReference type="PROSITE" id="PS51192"/>
    </source>
</evidence>
<dbReference type="PROSITE" id="PS51194">
    <property type="entry name" value="HELICASE_CTER"/>
    <property type="match status" value="1"/>
</dbReference>